<dbReference type="GO" id="GO:0004222">
    <property type="term" value="F:metalloendopeptidase activity"/>
    <property type="evidence" value="ECO:0007669"/>
    <property type="project" value="InterPro"/>
</dbReference>
<dbReference type="InterPro" id="IPR024077">
    <property type="entry name" value="Neurolysin/TOP_dom2"/>
</dbReference>
<evidence type="ECO:0000256" key="3">
    <source>
        <dbReference type="ARBA" id="ARBA00022723"/>
    </source>
</evidence>
<accession>S9V361</accession>
<feature type="domain" description="Peptidase M3A/M3B catalytic" evidence="8">
    <location>
        <begin position="227"/>
        <end position="679"/>
    </location>
</feature>
<dbReference type="InterPro" id="IPR001567">
    <property type="entry name" value="Pept_M3A_M3B_dom"/>
</dbReference>
<sequence length="686" mass="77408">MIRRGVAPALRKASSAYAAAAVSPYCFAQRLCATSGSAGSSAGQAPAAGAERLPAVKYEVTDVIPTLSFLSTPNALYETVDGTIEICNALLQEIPKAKTPQEKHDLLDSTSNVLCLLLDPCEFVRQVHPDEEYKRGATLAFQKGYEYMSQVNAQRELYDVIRELDSPEGRKGLDEESIKNVIQLRRDMECNGIHLPDKERATVTEMNIEKEELAMRFLMQQGTSSPFTTLRHLLQCRHELALLLGFECFAEQQLRGTMLENPQNVWHFLCGIQHKYRPEAEKELDLIRANMGEVRNRANITDDFRARVSLSMRREKEPEKAIEYFSVANCIRGIQCLCSEVFGVRLEHVPFAPEEVFNSDAKKYHVYDEQKQFLGVIVLDMYMNPMKYCQAGHLTLQLGCRPHQQALAKVGMKLPERQYPVVVLTCNVGAYKPAQRRPDGTFDDELTLMQPSEVTTVFHEFGHALHTIFGQTSVQNLAGTRSSIDFVETFSQLFEQFLTSHEFLKLWAHRIGTREPISFDMVQRRNEAANMFKHLDMIDQVVLSSVDQSLHGPQPLTVYFPHGNKGHLGKRTLGDLGDFGRGSFNLAKALLQVAKPLSVAEPTESGMLQTLSFEHLSGYPGGYYGYLYSLTVARRIWSKKFERDPLNRDAGRELVQKVMRHGAACDPKEVIQSYLGDNLNDIDIWA</sequence>
<dbReference type="Gene3D" id="3.40.390.10">
    <property type="entry name" value="Collagenase (Catalytic Domain)"/>
    <property type="match status" value="1"/>
</dbReference>
<dbReference type="InterPro" id="IPR045090">
    <property type="entry name" value="Pept_M3A_M3B"/>
</dbReference>
<dbReference type="GO" id="GO:0006518">
    <property type="term" value="P:peptide metabolic process"/>
    <property type="evidence" value="ECO:0007669"/>
    <property type="project" value="TreeGrafter"/>
</dbReference>
<evidence type="ECO:0000259" key="8">
    <source>
        <dbReference type="Pfam" id="PF01432"/>
    </source>
</evidence>
<dbReference type="FunFam" id="3.40.390.10:FF:000060">
    <property type="entry name" value="Mitochondrial intermediate peptidase, putative"/>
    <property type="match status" value="1"/>
</dbReference>
<reference evidence="9 10" key="1">
    <citation type="journal article" date="2013" name="PLoS ONE">
        <title>Predicting the Proteins of Angomonas deanei, Strigomonas culicis and Their Respective Endosymbionts Reveals New Aspects of the Trypanosomatidae Family.</title>
        <authorList>
            <person name="Motta M.C."/>
            <person name="Martins A.C."/>
            <person name="de Souza S.S."/>
            <person name="Catta-Preta C.M."/>
            <person name="Silva R."/>
            <person name="Klein C.C."/>
            <person name="de Almeida L.G."/>
            <person name="de Lima Cunha O."/>
            <person name="Ciapina L.P."/>
            <person name="Brocchi M."/>
            <person name="Colabardini A.C."/>
            <person name="de Araujo Lima B."/>
            <person name="Machado C.R."/>
            <person name="de Almeida Soares C.M."/>
            <person name="Probst C.M."/>
            <person name="de Menezes C.B."/>
            <person name="Thompson C.E."/>
            <person name="Bartholomeu D.C."/>
            <person name="Gradia D.F."/>
            <person name="Pavoni D.P."/>
            <person name="Grisard E.C."/>
            <person name="Fantinatti-Garboggini F."/>
            <person name="Marchini F.K."/>
            <person name="Rodrigues-Luiz G.F."/>
            <person name="Wagner G."/>
            <person name="Goldman G.H."/>
            <person name="Fietto J.L."/>
            <person name="Elias M.C."/>
            <person name="Goldman M.H."/>
            <person name="Sagot M.F."/>
            <person name="Pereira M."/>
            <person name="Stoco P.H."/>
            <person name="de Mendonca-Neto R.P."/>
            <person name="Teixeira S.M."/>
            <person name="Maciel T.E."/>
            <person name="de Oliveira Mendes T.A."/>
            <person name="Urmenyi T.P."/>
            <person name="de Souza W."/>
            <person name="Schenkman S."/>
            <person name="de Vasconcelos A.T."/>
        </authorList>
    </citation>
    <scope>NUCLEOTIDE SEQUENCE [LARGE SCALE GENOMIC DNA]</scope>
</reference>
<evidence type="ECO:0000313" key="9">
    <source>
        <dbReference type="EMBL" id="EPY21346.1"/>
    </source>
</evidence>
<evidence type="ECO:0000256" key="2">
    <source>
        <dbReference type="ARBA" id="ARBA00022670"/>
    </source>
</evidence>
<proteinExistence type="inferred from homology"/>
<keyword evidence="3 7" id="KW-0479">Metal-binding</keyword>
<dbReference type="GO" id="GO:0006508">
    <property type="term" value="P:proteolysis"/>
    <property type="evidence" value="ECO:0007669"/>
    <property type="project" value="UniProtKB-KW"/>
</dbReference>
<dbReference type="OrthoDB" id="17530at2759"/>
<name>S9V361_9TRYP</name>
<evidence type="ECO:0000256" key="6">
    <source>
        <dbReference type="ARBA" id="ARBA00023049"/>
    </source>
</evidence>
<protein>
    <submittedName>
        <fullName evidence="9">Metallo-peptidase, Clan MA(E), Family M3</fullName>
    </submittedName>
</protein>
<comment type="caution">
    <text evidence="9">The sequence shown here is derived from an EMBL/GenBank/DDBJ whole genome shotgun (WGS) entry which is preliminary data.</text>
</comment>
<keyword evidence="4 7" id="KW-0378">Hydrolase</keyword>
<dbReference type="Pfam" id="PF01432">
    <property type="entry name" value="Peptidase_M3"/>
    <property type="match status" value="1"/>
</dbReference>
<gene>
    <name evidence="9" type="ORF">STCU_08585</name>
</gene>
<organism evidence="9 10">
    <name type="scientific">Strigomonas culicis</name>
    <dbReference type="NCBI Taxonomy" id="28005"/>
    <lineage>
        <taxon>Eukaryota</taxon>
        <taxon>Discoba</taxon>
        <taxon>Euglenozoa</taxon>
        <taxon>Kinetoplastea</taxon>
        <taxon>Metakinetoplastina</taxon>
        <taxon>Trypanosomatida</taxon>
        <taxon>Trypanosomatidae</taxon>
        <taxon>Strigomonadinae</taxon>
        <taxon>Strigomonas</taxon>
    </lineage>
</organism>
<dbReference type="EMBL" id="ATMH01008585">
    <property type="protein sequence ID" value="EPY21346.1"/>
    <property type="molecule type" value="Genomic_DNA"/>
</dbReference>
<comment type="similarity">
    <text evidence="1 7">Belongs to the peptidase M3 family.</text>
</comment>
<keyword evidence="10" id="KW-1185">Reference proteome</keyword>
<dbReference type="PANTHER" id="PTHR11804">
    <property type="entry name" value="PROTEASE M3 THIMET OLIGOPEPTIDASE-RELATED"/>
    <property type="match status" value="1"/>
</dbReference>
<dbReference type="GO" id="GO:0005739">
    <property type="term" value="C:mitochondrion"/>
    <property type="evidence" value="ECO:0007669"/>
    <property type="project" value="TreeGrafter"/>
</dbReference>
<dbReference type="GO" id="GO:0046872">
    <property type="term" value="F:metal ion binding"/>
    <property type="evidence" value="ECO:0007669"/>
    <property type="project" value="UniProtKB-UniRule"/>
</dbReference>
<keyword evidence="2 7" id="KW-0645">Protease</keyword>
<dbReference type="SUPFAM" id="SSF55486">
    <property type="entry name" value="Metalloproteases ('zincins'), catalytic domain"/>
    <property type="match status" value="1"/>
</dbReference>
<dbReference type="InterPro" id="IPR024079">
    <property type="entry name" value="MetalloPept_cat_dom_sf"/>
</dbReference>
<evidence type="ECO:0000256" key="7">
    <source>
        <dbReference type="RuleBase" id="RU003435"/>
    </source>
</evidence>
<comment type="cofactor">
    <cofactor evidence="7">
        <name>Zn(2+)</name>
        <dbReference type="ChEBI" id="CHEBI:29105"/>
    </cofactor>
    <text evidence="7">Binds 1 zinc ion.</text>
</comment>
<dbReference type="Gene3D" id="1.10.1370.10">
    <property type="entry name" value="Neurolysin, domain 3"/>
    <property type="match status" value="1"/>
</dbReference>
<evidence type="ECO:0000256" key="4">
    <source>
        <dbReference type="ARBA" id="ARBA00022801"/>
    </source>
</evidence>
<keyword evidence="5 7" id="KW-0862">Zinc</keyword>
<keyword evidence="6 7" id="KW-0482">Metalloprotease</keyword>
<dbReference type="PANTHER" id="PTHR11804:SF79">
    <property type="entry name" value="MITOCHONDRIAL INTERMEDIATE PEPTIDASE"/>
    <property type="match status" value="1"/>
</dbReference>
<dbReference type="AlphaFoldDB" id="S9V361"/>
<evidence type="ECO:0000313" key="10">
    <source>
        <dbReference type="Proteomes" id="UP000015354"/>
    </source>
</evidence>
<evidence type="ECO:0000256" key="1">
    <source>
        <dbReference type="ARBA" id="ARBA00006040"/>
    </source>
</evidence>
<dbReference type="Proteomes" id="UP000015354">
    <property type="component" value="Unassembled WGS sequence"/>
</dbReference>
<evidence type="ECO:0000256" key="5">
    <source>
        <dbReference type="ARBA" id="ARBA00022833"/>
    </source>
</evidence>